<keyword evidence="3" id="KW-0378">Hydrolase</keyword>
<keyword evidence="1" id="KW-0645">Protease</keyword>
<dbReference type="EMBL" id="BGZN01000002">
    <property type="protein sequence ID" value="GBR72710.1"/>
    <property type="molecule type" value="Genomic_DNA"/>
</dbReference>
<dbReference type="InterPro" id="IPR037518">
    <property type="entry name" value="MPN"/>
</dbReference>
<evidence type="ECO:0000256" key="2">
    <source>
        <dbReference type="ARBA" id="ARBA00022723"/>
    </source>
</evidence>
<dbReference type="PANTHER" id="PTHR34858:SF1">
    <property type="entry name" value="CYSO-CYSTEINE PEPTIDASE"/>
    <property type="match status" value="1"/>
</dbReference>
<dbReference type="GO" id="GO:0008270">
    <property type="term" value="F:zinc ion binding"/>
    <property type="evidence" value="ECO:0007669"/>
    <property type="project" value="TreeGrafter"/>
</dbReference>
<keyword evidence="8" id="KW-1185">Reference proteome</keyword>
<protein>
    <submittedName>
        <fullName evidence="7">Mov34/MPN/PAD-1 family protein</fullName>
    </submittedName>
</protein>
<evidence type="ECO:0000259" key="6">
    <source>
        <dbReference type="PROSITE" id="PS50249"/>
    </source>
</evidence>
<dbReference type="SMART" id="SM00232">
    <property type="entry name" value="JAB_MPN"/>
    <property type="match status" value="1"/>
</dbReference>
<evidence type="ECO:0000256" key="1">
    <source>
        <dbReference type="ARBA" id="ARBA00022670"/>
    </source>
</evidence>
<evidence type="ECO:0000313" key="8">
    <source>
        <dbReference type="Proteomes" id="UP000269352"/>
    </source>
</evidence>
<dbReference type="GO" id="GO:0008235">
    <property type="term" value="F:metalloexopeptidase activity"/>
    <property type="evidence" value="ECO:0007669"/>
    <property type="project" value="TreeGrafter"/>
</dbReference>
<gene>
    <name evidence="7" type="ORF">NO1_0206</name>
</gene>
<dbReference type="PROSITE" id="PS50249">
    <property type="entry name" value="MPN"/>
    <property type="match status" value="1"/>
</dbReference>
<keyword evidence="2" id="KW-0479">Metal-binding</keyword>
<dbReference type="FunFam" id="3.40.140.10:FF:000085">
    <property type="entry name" value="Mov34/MPN/PAD-1 family protein"/>
    <property type="match status" value="1"/>
</dbReference>
<dbReference type="CDD" id="cd08070">
    <property type="entry name" value="MPN_like"/>
    <property type="match status" value="1"/>
</dbReference>
<dbReference type="Gene3D" id="3.40.140.10">
    <property type="entry name" value="Cytidine Deaminase, domain 2"/>
    <property type="match status" value="1"/>
</dbReference>
<dbReference type="AlphaFoldDB" id="A0A388T8M5"/>
<keyword evidence="5" id="KW-0482">Metalloprotease</keyword>
<dbReference type="PANTHER" id="PTHR34858">
    <property type="entry name" value="CYSO-CYSTEINE PEPTIDASE"/>
    <property type="match status" value="1"/>
</dbReference>
<reference evidence="7 8" key="1">
    <citation type="journal article" date="2019" name="ISME J.">
        <title>Genome analyses of uncultured TG2/ZB3 bacteria in 'Margulisbacteria' specifically attached to ectosymbiotic spirochetes of protists in the termite gut.</title>
        <authorList>
            <person name="Utami Y.D."/>
            <person name="Kuwahara H."/>
            <person name="Igai K."/>
            <person name="Murakami T."/>
            <person name="Sugaya K."/>
            <person name="Morikawa T."/>
            <person name="Nagura Y."/>
            <person name="Yuki M."/>
            <person name="Deevong P."/>
            <person name="Inoue T."/>
            <person name="Kihara K."/>
            <person name="Lo N."/>
            <person name="Yamada A."/>
            <person name="Ohkuma M."/>
            <person name="Hongoh Y."/>
        </authorList>
    </citation>
    <scope>NUCLEOTIDE SEQUENCE [LARGE SCALE GENOMIC DNA]</scope>
    <source>
        <strain evidence="7">NkOx7-01</strain>
    </source>
</reference>
<comment type="caution">
    <text evidence="7">The sequence shown here is derived from an EMBL/GenBank/DDBJ whole genome shotgun (WGS) entry which is preliminary data.</text>
</comment>
<dbReference type="Pfam" id="PF14464">
    <property type="entry name" value="Prok-JAB"/>
    <property type="match status" value="1"/>
</dbReference>
<feature type="domain" description="MPN" evidence="6">
    <location>
        <begin position="2"/>
        <end position="121"/>
    </location>
</feature>
<proteinExistence type="predicted"/>
<dbReference type="GO" id="GO:0006508">
    <property type="term" value="P:proteolysis"/>
    <property type="evidence" value="ECO:0007669"/>
    <property type="project" value="UniProtKB-KW"/>
</dbReference>
<dbReference type="Proteomes" id="UP000269352">
    <property type="component" value="Unassembled WGS sequence"/>
</dbReference>
<evidence type="ECO:0000256" key="5">
    <source>
        <dbReference type="ARBA" id="ARBA00023049"/>
    </source>
</evidence>
<dbReference type="InterPro" id="IPR000555">
    <property type="entry name" value="JAMM/MPN+_dom"/>
</dbReference>
<dbReference type="InterPro" id="IPR051929">
    <property type="entry name" value="VirAsm_ModProt"/>
</dbReference>
<evidence type="ECO:0000256" key="3">
    <source>
        <dbReference type="ARBA" id="ARBA00022801"/>
    </source>
</evidence>
<evidence type="ECO:0000313" key="7">
    <source>
        <dbReference type="EMBL" id="GBR72710.1"/>
    </source>
</evidence>
<sequence>MLTIGRKLIEEIYAHGFAEAPLEACGYLAGRDGVATKYYPMTNVDQSAEHFTLDPQEQFAVVKEARQSGLQILAVAHTHPSSPARPSPEDIRLAYDPNILYVIYSLLEPPTIKAFRIRQGAVSEEEINAGA</sequence>
<evidence type="ECO:0000256" key="4">
    <source>
        <dbReference type="ARBA" id="ARBA00022833"/>
    </source>
</evidence>
<dbReference type="InterPro" id="IPR028090">
    <property type="entry name" value="JAB_dom_prok"/>
</dbReference>
<dbReference type="SUPFAM" id="SSF102712">
    <property type="entry name" value="JAB1/MPN domain"/>
    <property type="match status" value="1"/>
</dbReference>
<name>A0A388T8M5_TERA1</name>
<keyword evidence="4" id="KW-0862">Zinc</keyword>
<organism evidence="7 8">
    <name type="scientific">Termititenax aidoneus</name>
    <dbReference type="NCBI Taxonomy" id="2218524"/>
    <lineage>
        <taxon>Bacteria</taxon>
        <taxon>Bacillati</taxon>
        <taxon>Candidatus Margulisiibacteriota</taxon>
        <taxon>Candidatus Termititenacia</taxon>
        <taxon>Candidatus Termititenacales</taxon>
        <taxon>Candidatus Termititenacaceae</taxon>
        <taxon>Candidatus Termititenax</taxon>
    </lineage>
</organism>
<accession>A0A388T8M5</accession>